<accession>A0A0D6PGZ3</accession>
<dbReference type="OrthoDB" id="8200797at2"/>
<keyword evidence="2" id="KW-1185">Reference proteome</keyword>
<reference evidence="1 2" key="1">
    <citation type="submission" date="2012-11" db="EMBL/GenBank/DDBJ databases">
        <title>Whole genome sequence of Acidocella aminolytica 101 = DSM 11237.</title>
        <authorList>
            <person name="Azuma Y."/>
            <person name="Higashiura N."/>
            <person name="Hirakawa H."/>
            <person name="Matsushita K."/>
        </authorList>
    </citation>
    <scope>NUCLEOTIDE SEQUENCE [LARGE SCALE GENOMIC DNA]</scope>
    <source>
        <strain evidence="2">101 / DSM 11237</strain>
    </source>
</reference>
<name>A0A0D6PGZ3_9PROT</name>
<sequence>MRRLAALFSVLVIIGAGVFLFWPRAQQDVAGTKPVPAPQTQAANHDPRALTDAEQTAFLPLVCSGASGPGGGYAHQCTSLPGYPSQDYGGAGLGLGITLKSVVMGHLTSADADEAYVTYAGSFEAHANNFGGGILFAGGPGHWKLKGWYPGGQAAHCVSLNPDGRAQFVCLSGWEGQGEEDSQLSVESLPPPAGEAPSILSARDLRDTLNPNANCQTLNAGQAVLLSIDSLRPAPGGAVAEISYVSAGAAKSACAAHDFAHAPVKKATLTLRWHDDSMKMSPALNFASAP</sequence>
<dbReference type="EMBL" id="BANC01000046">
    <property type="protein sequence ID" value="GAN80478.1"/>
    <property type="molecule type" value="Genomic_DNA"/>
</dbReference>
<evidence type="ECO:0000313" key="1">
    <source>
        <dbReference type="EMBL" id="GAN80478.1"/>
    </source>
</evidence>
<dbReference type="Proteomes" id="UP000032668">
    <property type="component" value="Unassembled WGS sequence"/>
</dbReference>
<dbReference type="AlphaFoldDB" id="A0A0D6PGZ3"/>
<comment type="caution">
    <text evidence="1">The sequence shown here is derived from an EMBL/GenBank/DDBJ whole genome shotgun (WGS) entry which is preliminary data.</text>
</comment>
<evidence type="ECO:0000313" key="2">
    <source>
        <dbReference type="Proteomes" id="UP000032668"/>
    </source>
</evidence>
<dbReference type="RefSeq" id="WP_139284840.1">
    <property type="nucleotide sequence ID" value="NZ_BANC01000046.1"/>
</dbReference>
<organism evidence="1 2">
    <name type="scientific">Acidocella aminolytica 101 = DSM 11237</name>
    <dbReference type="NCBI Taxonomy" id="1120923"/>
    <lineage>
        <taxon>Bacteria</taxon>
        <taxon>Pseudomonadati</taxon>
        <taxon>Pseudomonadota</taxon>
        <taxon>Alphaproteobacteria</taxon>
        <taxon>Acetobacterales</taxon>
        <taxon>Acidocellaceae</taxon>
        <taxon>Acidocella</taxon>
    </lineage>
</organism>
<protein>
    <submittedName>
        <fullName evidence="1">Uncharacterized protein</fullName>
    </submittedName>
</protein>
<proteinExistence type="predicted"/>
<gene>
    <name evidence="1" type="ORF">Aam_047_059</name>
</gene>